<organism evidence="2">
    <name type="scientific">marine sediment metagenome</name>
    <dbReference type="NCBI Taxonomy" id="412755"/>
    <lineage>
        <taxon>unclassified sequences</taxon>
        <taxon>metagenomes</taxon>
        <taxon>ecological metagenomes</taxon>
    </lineage>
</organism>
<reference evidence="2" key="1">
    <citation type="journal article" date="2015" name="Nature">
        <title>Complex archaea that bridge the gap between prokaryotes and eukaryotes.</title>
        <authorList>
            <person name="Spang A."/>
            <person name="Saw J.H."/>
            <person name="Jorgensen S.L."/>
            <person name="Zaremba-Niedzwiedzka K."/>
            <person name="Martijn J."/>
            <person name="Lind A.E."/>
            <person name="van Eijk R."/>
            <person name="Schleper C."/>
            <person name="Guy L."/>
            <person name="Ettema T.J."/>
        </authorList>
    </citation>
    <scope>NUCLEOTIDE SEQUENCE</scope>
</reference>
<comment type="caution">
    <text evidence="2">The sequence shown here is derived from an EMBL/GenBank/DDBJ whole genome shotgun (WGS) entry which is preliminary data.</text>
</comment>
<keyword evidence="1" id="KW-0812">Transmembrane</keyword>
<dbReference type="AlphaFoldDB" id="A0A0F9CWL0"/>
<proteinExistence type="predicted"/>
<dbReference type="EMBL" id="LAZR01031457">
    <property type="protein sequence ID" value="KKL53699.1"/>
    <property type="molecule type" value="Genomic_DNA"/>
</dbReference>
<name>A0A0F9CWL0_9ZZZZ</name>
<evidence type="ECO:0000256" key="1">
    <source>
        <dbReference type="SAM" id="Phobius"/>
    </source>
</evidence>
<evidence type="ECO:0008006" key="3">
    <source>
        <dbReference type="Google" id="ProtNLM"/>
    </source>
</evidence>
<sequence length="100" mass="10748">MWTIHIRLGLAEFFTFASLLIVAGLLTVAFLSGWTIALVPAITYTLAIGATYVLYRRYFSQEAEVSRPVASVARFRVVGARGVCPLGSREGDLVTVGPAG</sequence>
<protein>
    <recommendedName>
        <fullName evidence="3">NfeD-like C-terminal domain-containing protein</fullName>
    </recommendedName>
</protein>
<keyword evidence="1" id="KW-1133">Transmembrane helix</keyword>
<accession>A0A0F9CWL0</accession>
<evidence type="ECO:0000313" key="2">
    <source>
        <dbReference type="EMBL" id="KKL53699.1"/>
    </source>
</evidence>
<feature type="non-terminal residue" evidence="2">
    <location>
        <position position="100"/>
    </location>
</feature>
<feature type="transmembrane region" description="Helical" evidence="1">
    <location>
        <begin position="12"/>
        <end position="31"/>
    </location>
</feature>
<gene>
    <name evidence="2" type="ORF">LCGC14_2272850</name>
</gene>
<feature type="transmembrane region" description="Helical" evidence="1">
    <location>
        <begin position="37"/>
        <end position="55"/>
    </location>
</feature>
<keyword evidence="1" id="KW-0472">Membrane</keyword>